<reference evidence="2 3" key="1">
    <citation type="journal article" date="2022" name="G3 (Bethesda)">
        <title>Enemy or ally: a genomic approach to elucidate the lifestyle of Phyllosticta citrichinaensis.</title>
        <authorList>
            <person name="Buijs V.A."/>
            <person name="Groenewald J.Z."/>
            <person name="Haridas S."/>
            <person name="LaButti K.M."/>
            <person name="Lipzen A."/>
            <person name="Martin F.M."/>
            <person name="Barry K."/>
            <person name="Grigoriev I.V."/>
            <person name="Crous P.W."/>
            <person name="Seidl M.F."/>
        </authorList>
    </citation>
    <scope>NUCLEOTIDE SEQUENCE [LARGE SCALE GENOMIC DNA]</scope>
    <source>
        <strain evidence="2 3">CBS 129764</strain>
    </source>
</reference>
<feature type="region of interest" description="Disordered" evidence="1">
    <location>
        <begin position="87"/>
        <end position="115"/>
    </location>
</feature>
<feature type="compositionally biased region" description="Basic residues" evidence="1">
    <location>
        <begin position="206"/>
        <end position="233"/>
    </location>
</feature>
<gene>
    <name evidence="2" type="ORF">IWX90DRAFT_499672</name>
</gene>
<feature type="compositionally biased region" description="Polar residues" evidence="1">
    <location>
        <begin position="104"/>
        <end position="114"/>
    </location>
</feature>
<evidence type="ECO:0000313" key="2">
    <source>
        <dbReference type="EMBL" id="KAK8173665.1"/>
    </source>
</evidence>
<dbReference type="EMBL" id="JBBWUH010000003">
    <property type="protein sequence ID" value="KAK8173665.1"/>
    <property type="molecule type" value="Genomic_DNA"/>
</dbReference>
<dbReference type="Proteomes" id="UP001456524">
    <property type="component" value="Unassembled WGS sequence"/>
</dbReference>
<accession>A0ABR1XZB8</accession>
<name>A0ABR1XZB8_9PEZI</name>
<keyword evidence="3" id="KW-1185">Reference proteome</keyword>
<proteinExistence type="predicted"/>
<organism evidence="2 3">
    <name type="scientific">Phyllosticta citrichinensis</name>
    <dbReference type="NCBI Taxonomy" id="1130410"/>
    <lineage>
        <taxon>Eukaryota</taxon>
        <taxon>Fungi</taxon>
        <taxon>Dikarya</taxon>
        <taxon>Ascomycota</taxon>
        <taxon>Pezizomycotina</taxon>
        <taxon>Dothideomycetes</taxon>
        <taxon>Dothideomycetes incertae sedis</taxon>
        <taxon>Botryosphaeriales</taxon>
        <taxon>Phyllostictaceae</taxon>
        <taxon>Phyllosticta</taxon>
    </lineage>
</organism>
<feature type="compositionally biased region" description="Basic and acidic residues" evidence="1">
    <location>
        <begin position="19"/>
        <end position="29"/>
    </location>
</feature>
<feature type="compositionally biased region" description="Basic residues" evidence="1">
    <location>
        <begin position="243"/>
        <end position="253"/>
    </location>
</feature>
<feature type="region of interest" description="Disordered" evidence="1">
    <location>
        <begin position="19"/>
        <end position="59"/>
    </location>
</feature>
<sequence>ACLQDCRLQRLANTAKASIEETTRIDHGEATPSRAAPSRPNHSTSGEARQAHRNGKEEGPARRLVQGICWCTGRWLGGSRPIPCLGSASASPQATSSPTAAPQLPSSQACSLTSPGPGHWTSPNWACSNNLRAAPSPQSLLLPPRRRSLHLHLSLDLSPPSASHSQPRPPPHSCIYHPSCPPPPARGSKTPRRTRSSLPFLQTMREKKKRSTKTPRVPLKTRKGRKKRKKLSLRTRGADWTKTQRRPRPKKMA</sequence>
<comment type="caution">
    <text evidence="2">The sequence shown here is derived from an EMBL/GenBank/DDBJ whole genome shotgun (WGS) entry which is preliminary data.</text>
</comment>
<feature type="non-terminal residue" evidence="2">
    <location>
        <position position="1"/>
    </location>
</feature>
<evidence type="ECO:0000313" key="3">
    <source>
        <dbReference type="Proteomes" id="UP001456524"/>
    </source>
</evidence>
<feature type="region of interest" description="Disordered" evidence="1">
    <location>
        <begin position="156"/>
        <end position="253"/>
    </location>
</feature>
<feature type="compositionally biased region" description="Low complexity" evidence="1">
    <location>
        <begin position="87"/>
        <end position="103"/>
    </location>
</feature>
<feature type="compositionally biased region" description="Low complexity" evidence="1">
    <location>
        <begin position="156"/>
        <end position="165"/>
    </location>
</feature>
<evidence type="ECO:0000256" key="1">
    <source>
        <dbReference type="SAM" id="MobiDB-lite"/>
    </source>
</evidence>
<protein>
    <submittedName>
        <fullName evidence="2">Uncharacterized protein</fullName>
    </submittedName>
</protein>